<dbReference type="PANTHER" id="PTHR43461">
    <property type="entry name" value="TRANSMEMBRANE PROTEIN 256"/>
    <property type="match status" value="1"/>
</dbReference>
<evidence type="ECO:0000256" key="5">
    <source>
        <dbReference type="ARBA" id="ARBA00023136"/>
    </source>
</evidence>
<evidence type="ECO:0000313" key="7">
    <source>
        <dbReference type="EMBL" id="AWI24814.1"/>
    </source>
</evidence>
<evidence type="ECO:0000256" key="4">
    <source>
        <dbReference type="ARBA" id="ARBA00022989"/>
    </source>
</evidence>
<dbReference type="OrthoDB" id="9802121at2"/>
<reference evidence="7 8" key="1">
    <citation type="submission" date="2018-05" db="EMBL/GenBank/DDBJ databases">
        <title>Genome sequencing of Flavobacterium sp. HYN0049.</title>
        <authorList>
            <person name="Yi H."/>
            <person name="Baek C."/>
        </authorList>
    </citation>
    <scope>NUCLEOTIDE SEQUENCE [LARGE SCALE GENOMIC DNA]</scope>
    <source>
        <strain evidence="7 8">HYN0049</strain>
    </source>
</reference>
<proteinExistence type="inferred from homology"/>
<comment type="subcellular location">
    <subcellularLocation>
        <location evidence="1">Membrane</location>
        <topology evidence="1">Multi-pass membrane protein</topology>
    </subcellularLocation>
</comment>
<gene>
    <name evidence="7" type="ORF">HYN49_02300</name>
</gene>
<dbReference type="GO" id="GO:0005886">
    <property type="term" value="C:plasma membrane"/>
    <property type="evidence" value="ECO:0007669"/>
    <property type="project" value="TreeGrafter"/>
</dbReference>
<keyword evidence="4 6" id="KW-1133">Transmembrane helix</keyword>
<feature type="transmembrane region" description="Helical" evidence="6">
    <location>
        <begin position="5"/>
        <end position="25"/>
    </location>
</feature>
<feature type="transmembrane region" description="Helical" evidence="6">
    <location>
        <begin position="45"/>
        <end position="62"/>
    </location>
</feature>
<keyword evidence="8" id="KW-1185">Reference proteome</keyword>
<sequence>MDKKIISAGAVFGFFGIIFGAFGAHAMKKILSVDSLAVFETAVRYQMYHALFLLFLGTVNIIPQKAKKIIFNFIHWGVFFFSGSLYTLALFSASDMDVKFIGILTPFGGTLLIIGWIWLFVEISRKKS</sequence>
<keyword evidence="5 6" id="KW-0472">Membrane</keyword>
<dbReference type="PANTHER" id="PTHR43461:SF1">
    <property type="entry name" value="TRANSMEMBRANE PROTEIN 256"/>
    <property type="match status" value="1"/>
</dbReference>
<dbReference type="Proteomes" id="UP000244937">
    <property type="component" value="Chromosome"/>
</dbReference>
<feature type="transmembrane region" description="Helical" evidence="6">
    <location>
        <begin position="100"/>
        <end position="121"/>
    </location>
</feature>
<name>A0A2S1SEM0_9FLAO</name>
<protein>
    <submittedName>
        <fullName evidence="7">DUF423 domain-containing protein</fullName>
    </submittedName>
</protein>
<dbReference type="Pfam" id="PF04241">
    <property type="entry name" value="DUF423"/>
    <property type="match status" value="1"/>
</dbReference>
<evidence type="ECO:0000313" key="8">
    <source>
        <dbReference type="Proteomes" id="UP000244937"/>
    </source>
</evidence>
<comment type="similarity">
    <text evidence="2">Belongs to the UPF0382 family.</text>
</comment>
<dbReference type="RefSeq" id="WP_108902612.1">
    <property type="nucleotide sequence ID" value="NZ_CP029187.1"/>
</dbReference>
<feature type="transmembrane region" description="Helical" evidence="6">
    <location>
        <begin position="69"/>
        <end position="94"/>
    </location>
</feature>
<dbReference type="AlphaFoldDB" id="A0A2S1SEM0"/>
<accession>A0A2S1SEM0</accession>
<keyword evidence="3 6" id="KW-0812">Transmembrane</keyword>
<dbReference type="KEGG" id="fpal:HYN49_02300"/>
<dbReference type="EMBL" id="CP029187">
    <property type="protein sequence ID" value="AWI24814.1"/>
    <property type="molecule type" value="Genomic_DNA"/>
</dbReference>
<evidence type="ECO:0000256" key="2">
    <source>
        <dbReference type="ARBA" id="ARBA00009694"/>
    </source>
</evidence>
<dbReference type="InterPro" id="IPR006696">
    <property type="entry name" value="DUF423"/>
</dbReference>
<evidence type="ECO:0000256" key="6">
    <source>
        <dbReference type="SAM" id="Phobius"/>
    </source>
</evidence>
<evidence type="ECO:0000256" key="1">
    <source>
        <dbReference type="ARBA" id="ARBA00004141"/>
    </source>
</evidence>
<evidence type="ECO:0000256" key="3">
    <source>
        <dbReference type="ARBA" id="ARBA00022692"/>
    </source>
</evidence>
<organism evidence="7 8">
    <name type="scientific">Flavobacterium pallidum</name>
    <dbReference type="NCBI Taxonomy" id="2172098"/>
    <lineage>
        <taxon>Bacteria</taxon>
        <taxon>Pseudomonadati</taxon>
        <taxon>Bacteroidota</taxon>
        <taxon>Flavobacteriia</taxon>
        <taxon>Flavobacteriales</taxon>
        <taxon>Flavobacteriaceae</taxon>
        <taxon>Flavobacterium</taxon>
    </lineage>
</organism>